<dbReference type="PROSITE" id="PS51717">
    <property type="entry name" value="G_VLIG"/>
    <property type="match status" value="1"/>
</dbReference>
<organism evidence="11 12">
    <name type="scientific">Scleropages formosus</name>
    <name type="common">Asian bonytongue</name>
    <name type="synonym">Osteoglossum formosum</name>
    <dbReference type="NCBI Taxonomy" id="113540"/>
    <lineage>
        <taxon>Eukaryota</taxon>
        <taxon>Metazoa</taxon>
        <taxon>Chordata</taxon>
        <taxon>Craniata</taxon>
        <taxon>Vertebrata</taxon>
        <taxon>Euteleostomi</taxon>
        <taxon>Actinopterygii</taxon>
        <taxon>Neopterygii</taxon>
        <taxon>Teleostei</taxon>
        <taxon>Osteoglossocephala</taxon>
        <taxon>Osteoglossomorpha</taxon>
        <taxon>Osteoglossiformes</taxon>
        <taxon>Osteoglossidae</taxon>
        <taxon>Scleropages</taxon>
    </lineage>
</organism>
<evidence type="ECO:0000313" key="12">
    <source>
        <dbReference type="Proteomes" id="UP000694397"/>
    </source>
</evidence>
<feature type="coiled-coil region" evidence="8">
    <location>
        <begin position="499"/>
        <end position="526"/>
    </location>
</feature>
<dbReference type="Ensembl" id="ENSSFOT00015072932.1">
    <property type="protein sequence ID" value="ENSSFOP00015077394.1"/>
    <property type="gene ID" value="ENSSFOG00015027197.1"/>
</dbReference>
<evidence type="ECO:0000256" key="8">
    <source>
        <dbReference type="SAM" id="Coils"/>
    </source>
</evidence>
<comment type="subcellular location">
    <subcellularLocation>
        <location evidence="2">Cytoplasm</location>
    </subcellularLocation>
    <subcellularLocation>
        <location evidence="1">Nucleus</location>
    </subcellularLocation>
</comment>
<dbReference type="InterPro" id="IPR057365">
    <property type="entry name" value="URGCP"/>
</dbReference>
<reference evidence="11 12" key="1">
    <citation type="submission" date="2019-04" db="EMBL/GenBank/DDBJ databases">
        <authorList>
            <consortium name="Wellcome Sanger Institute Data Sharing"/>
        </authorList>
    </citation>
    <scope>NUCLEOTIDE SEQUENCE [LARGE SCALE GENOMIC DNA]</scope>
</reference>
<evidence type="ECO:0000259" key="10">
    <source>
        <dbReference type="PROSITE" id="PS51717"/>
    </source>
</evidence>
<name>A0A8C9WKT6_SCLFO</name>
<dbReference type="GeneTree" id="ENSGT00940000163472"/>
<dbReference type="InterPro" id="IPR030383">
    <property type="entry name" value="G_VLIG_dom"/>
</dbReference>
<evidence type="ECO:0000256" key="5">
    <source>
        <dbReference type="ARBA" id="ARBA00022741"/>
    </source>
</evidence>
<dbReference type="GO" id="GO:0005737">
    <property type="term" value="C:cytoplasm"/>
    <property type="evidence" value="ECO:0007669"/>
    <property type="project" value="UniProtKB-SubCell"/>
</dbReference>
<protein>
    <recommendedName>
        <fullName evidence="10">VLIG-type G domain-containing protein</fullName>
    </recommendedName>
</protein>
<proteinExistence type="inferred from homology"/>
<feature type="compositionally biased region" description="Acidic residues" evidence="9">
    <location>
        <begin position="1277"/>
        <end position="1289"/>
    </location>
</feature>
<evidence type="ECO:0000256" key="1">
    <source>
        <dbReference type="ARBA" id="ARBA00004123"/>
    </source>
</evidence>
<feature type="domain" description="VLIG-type G" evidence="10">
    <location>
        <begin position="603"/>
        <end position="849"/>
    </location>
</feature>
<dbReference type="Gene3D" id="3.40.50.300">
    <property type="entry name" value="P-loop containing nucleotide triphosphate hydrolases"/>
    <property type="match status" value="1"/>
</dbReference>
<sequence length="1512" mass="174484">MNKMEQQLLEIIGRLGLEDFHPKKLTTADILTIDRCSVGHQPQTEQDVAVASLQKLFVLDYRGRQVSLKDRNMEPINSDDFDIMQFIDQKKKEAEKAESLHPMDVQMAVFHCADNFLRQYMMNKLSFCQYALPLLVPNPVSGEIEFPLWTFRQIKKTWKTLDTSKTATSRSEPVYKAFTPMVFFCRIGTVTSSKSQLMNSVINPRHNTFFHRHCPGSSRTCHLMDGVVEIAWYCPSGKPDDTFNDCIAFCNLHGDAEKHIRQRKFLVEKSAVSVVLLQKLDLSEEGKDILPQFLDTSKPLISLLSNESTNLSKTSEGHFQIGLKDRNQAEIIEELTMIMKHFLKRSSPVFNLEDIAESSEFSVDETETDCLEWKLKASTLIKELDGTEFSQIKGKLLPRQGRPWQEWSKSSKDLHRLHGNVMQMESEIHQKMKSLRQEQRSFPLSDLMKHFLREIQSDNIAHKIYFLKWLSSLMDDLCEDKLSVIRKQYDAKWTEALQLKNKHDKRDELRAKQEELEKVSEELSDGTCGLEHLMREMGQIYEAWESQKEGTDRTGVDISSLPALAADIMISGFPIELMDGDAAHVPMQWIDAVLGKVVEKIGNERLFVLSVLGLQSTGKSTMLNAMFGLQFAVSAGRCTRGAFMQLVKVSGEAQKELKIDYVLVVDTEGLRALESAGKATVHHDNELATFVIGLGNMTLINVFGENPAEIHDTVQIAIQAFLRMKKVKLSPSCIFVHQNVADIAAGEKNMEGKRRLQEKLDEMTCLAAKEEEECDVKCFNDVISFDVTRDIQYFAQLWEGNPPMAPPNPRYAENVQDLKKIILSVAKQQKGISISDFCVRVKDLWSALLNEDFVFSIKNTLEIVAYRKLEGEYGNWTWTLRSAMQVIENTLYNRIENGSLEAVDKEYLRSEMKNSYQTVHTNMSQYFSKDKDKEILSQSKWRIELRIEDLHRDLIDETKRKFDEIIQQKTACKELEENRTWYENEIYNKSVELAIELKGKVCNEETLRNEFESMWRKWTKEVASKMATIKNINIRNDKIIDCIEKELSQAIERQTEENIKKAPVKKMGYDKRYIQEIIKNAIDKLMEFESKNFQLRKEFKLDLLLYLCDMAKKEFTDLHRQFREANDPRVFLEKMKPEYYSIFKIHCKDTTSAVAVADILCMKLKPRILQAVYNQSAVDVADTIRRNSEAFRGNKSNLEKHFLKSLAKSKKFEDFIKYVHDPRKYFENFITEHVKNQLGTNQSFLQIFKNNLKAKLACVTDAVEAATEQVKNRKEDSDESQEDSADTSQEEANVWLDSFCKKLADKLEFSMKVLKGISLGEILNFDNLKETMKRALDGLTEDLNPEFSSLSSIQMELFRETPAEILIKQLCDCCWVRCPFCAAICTCTIRNHDGDHSVSFHRPSAVSGFHYRNTDVFSVRICTTAVSSSESFYPDSSDRLVKFKKYRKAGERFACWSITPDTSELPYWKWLVCQFKNELESHYKYKFKKRGEIPAAWKELTEEDALGSLEKI</sequence>
<evidence type="ECO:0000256" key="2">
    <source>
        <dbReference type="ARBA" id="ARBA00004496"/>
    </source>
</evidence>
<keyword evidence="5" id="KW-0547">Nucleotide-binding</keyword>
<feature type="region of interest" description="Disordered" evidence="9">
    <location>
        <begin position="1268"/>
        <end position="1289"/>
    </location>
</feature>
<dbReference type="SUPFAM" id="SSF52540">
    <property type="entry name" value="P-loop containing nucleoside triphosphate hydrolases"/>
    <property type="match status" value="1"/>
</dbReference>
<dbReference type="Pfam" id="PF25683">
    <property type="entry name" value="URGCP_GTPase"/>
    <property type="match status" value="1"/>
</dbReference>
<evidence type="ECO:0000256" key="6">
    <source>
        <dbReference type="ARBA" id="ARBA00023134"/>
    </source>
</evidence>
<evidence type="ECO:0000256" key="7">
    <source>
        <dbReference type="ARBA" id="ARBA00023242"/>
    </source>
</evidence>
<reference evidence="11" key="3">
    <citation type="submission" date="2025-09" db="UniProtKB">
        <authorList>
            <consortium name="Ensembl"/>
        </authorList>
    </citation>
    <scope>IDENTIFICATION</scope>
</reference>
<comment type="similarity">
    <text evidence="3">Belongs to the TRAFAC class dynamin-like GTPase superfamily. Very large inducible GTPase (VLIG) family.</text>
</comment>
<keyword evidence="8" id="KW-0175">Coiled coil</keyword>
<gene>
    <name evidence="11" type="primary">LOC114910175</name>
</gene>
<evidence type="ECO:0000256" key="3">
    <source>
        <dbReference type="ARBA" id="ARBA00006828"/>
    </source>
</evidence>
<dbReference type="Proteomes" id="UP000694397">
    <property type="component" value="Chromosome 3"/>
</dbReference>
<keyword evidence="7" id="KW-0539">Nucleus</keyword>
<dbReference type="GO" id="GO:0005525">
    <property type="term" value="F:GTP binding"/>
    <property type="evidence" value="ECO:0007669"/>
    <property type="project" value="UniProtKB-KW"/>
</dbReference>
<dbReference type="Pfam" id="PF25496">
    <property type="entry name" value="URGCP"/>
    <property type="match status" value="1"/>
</dbReference>
<evidence type="ECO:0000256" key="9">
    <source>
        <dbReference type="SAM" id="MobiDB-lite"/>
    </source>
</evidence>
<keyword evidence="4" id="KW-0963">Cytoplasm</keyword>
<dbReference type="InterPro" id="IPR027417">
    <property type="entry name" value="P-loop_NTPase"/>
</dbReference>
<dbReference type="Pfam" id="PF25974">
    <property type="entry name" value="URGCP_9th"/>
    <property type="match status" value="1"/>
</dbReference>
<accession>A0A8C9WKT6</accession>
<evidence type="ECO:0000313" key="11">
    <source>
        <dbReference type="Ensembl" id="ENSSFOP00015077394.1"/>
    </source>
</evidence>
<dbReference type="PANTHER" id="PTHR22796">
    <property type="entry name" value="URG4-RELATED"/>
    <property type="match status" value="1"/>
</dbReference>
<dbReference type="OrthoDB" id="1597724at2759"/>
<evidence type="ECO:0000256" key="4">
    <source>
        <dbReference type="ARBA" id="ARBA00022490"/>
    </source>
</evidence>
<dbReference type="GO" id="GO:0005634">
    <property type="term" value="C:nucleus"/>
    <property type="evidence" value="ECO:0007669"/>
    <property type="project" value="UniProtKB-SubCell"/>
</dbReference>
<keyword evidence="6" id="KW-0342">GTP-binding</keyword>
<dbReference type="PANTHER" id="PTHR22796:SF6">
    <property type="entry name" value="INTERFERON-INDUCED VERY LARGE GTPASE 1-RELATED"/>
    <property type="match status" value="1"/>
</dbReference>
<reference evidence="11" key="2">
    <citation type="submission" date="2025-08" db="UniProtKB">
        <authorList>
            <consortium name="Ensembl"/>
        </authorList>
    </citation>
    <scope>IDENTIFICATION</scope>
</reference>
<dbReference type="InterPro" id="IPR058641">
    <property type="entry name" value="GVIN1_dom"/>
</dbReference>
<keyword evidence="12" id="KW-1185">Reference proteome</keyword>